<evidence type="ECO:0000256" key="6">
    <source>
        <dbReference type="PIRNR" id="PIRNR000517"/>
    </source>
</evidence>
<comment type="cofactor">
    <cofactor evidence="1 6 7">
        <name>pyridoxal 5'-phosphate</name>
        <dbReference type="ChEBI" id="CHEBI:597326"/>
    </cofactor>
</comment>
<dbReference type="InterPro" id="IPR015424">
    <property type="entry name" value="PyrdxlP-dep_Trfase"/>
</dbReference>
<evidence type="ECO:0000256" key="7">
    <source>
        <dbReference type="PIRSR" id="PIRSR000517-1"/>
    </source>
</evidence>
<evidence type="ECO:0000313" key="10">
    <source>
        <dbReference type="Proteomes" id="UP001107558"/>
    </source>
</evidence>
<dbReference type="EMBL" id="JADBJN010000001">
    <property type="protein sequence ID" value="KAG5684926.1"/>
    <property type="molecule type" value="Genomic_DNA"/>
</dbReference>
<dbReference type="Pfam" id="PF00155">
    <property type="entry name" value="Aminotran_1_2"/>
    <property type="match status" value="1"/>
</dbReference>
<evidence type="ECO:0000256" key="1">
    <source>
        <dbReference type="ARBA" id="ARBA00001933"/>
    </source>
</evidence>
<evidence type="ECO:0000259" key="8">
    <source>
        <dbReference type="Pfam" id="PF00155"/>
    </source>
</evidence>
<evidence type="ECO:0000256" key="5">
    <source>
        <dbReference type="ARBA" id="ARBA00022898"/>
    </source>
</evidence>
<organism evidence="9 10">
    <name type="scientific">Polypedilum vanderplanki</name>
    <name type="common">Sleeping chironomid midge</name>
    <dbReference type="NCBI Taxonomy" id="319348"/>
    <lineage>
        <taxon>Eukaryota</taxon>
        <taxon>Metazoa</taxon>
        <taxon>Ecdysozoa</taxon>
        <taxon>Arthropoda</taxon>
        <taxon>Hexapoda</taxon>
        <taxon>Insecta</taxon>
        <taxon>Pterygota</taxon>
        <taxon>Neoptera</taxon>
        <taxon>Endopterygota</taxon>
        <taxon>Diptera</taxon>
        <taxon>Nematocera</taxon>
        <taxon>Chironomoidea</taxon>
        <taxon>Chironomidae</taxon>
        <taxon>Chironominae</taxon>
        <taxon>Polypedilum</taxon>
        <taxon>Polypedilum</taxon>
    </lineage>
</organism>
<comment type="caution">
    <text evidence="9">The sequence shown here is derived from an EMBL/GenBank/DDBJ whole genome shotgun (WGS) entry which is preliminary data.</text>
</comment>
<dbReference type="Gene3D" id="3.90.1150.10">
    <property type="entry name" value="Aspartate Aminotransferase, domain 1"/>
    <property type="match status" value="1"/>
</dbReference>
<accession>A0A9J6CT77</accession>
<protein>
    <recommendedName>
        <fullName evidence="6">Tyrosine aminotransferase</fullName>
        <shortName evidence="6">TAT</shortName>
        <ecNumber evidence="6">2.6.1.5</ecNumber>
    </recommendedName>
</protein>
<dbReference type="Gene3D" id="3.40.640.10">
    <property type="entry name" value="Type I PLP-dependent aspartate aminotransferase-like (Major domain)"/>
    <property type="match status" value="1"/>
</dbReference>
<dbReference type="Proteomes" id="UP001107558">
    <property type="component" value="Chromosome 1"/>
</dbReference>
<keyword evidence="10" id="KW-1185">Reference proteome</keyword>
<dbReference type="NCBIfam" id="TIGR01265">
    <property type="entry name" value="tyr_nico_aTase"/>
    <property type="match status" value="1"/>
</dbReference>
<comment type="subunit">
    <text evidence="6">Homodimer.</text>
</comment>
<sequence>MAASKIIKKWNILPTEFSKNSINPLRLLWETQQPKGNPKLKEIHLQPGDPTLYGNFPPHPIIAKAISDAALNDKFSYVECLGSRIARQAVADYSQHMGKITADDIILTTGCSMAVEVAIRSLANPDENVLVPRPSWNYSTWIHGSGILAKYYNLNPEKEWEIDLEDLQNKIDKKTKAIIVNSPGNPCGNVFSKNHILDIIEIAEKNCLPIISDEIYEFFTIPSVKFYSFATLSKTVPVLVCSGLTKRFLTPGIRLDWVIVNDRGDKLKEIRKGFQNIAGRNFYPNSTVQHALPKILSEVPQSFFDKNNQMIHNNAKIVYDRLKNVPGLNPIMSKGAIYMLIGIKLEKFPNINSSLEFMQRLANEQSVFTFPSEVFNFPGFLRFVLTSHDEALVEACERLSKFCEKYYKDKTYETL</sequence>
<dbReference type="InterPro" id="IPR015422">
    <property type="entry name" value="PyrdxlP-dep_Trfase_small"/>
</dbReference>
<dbReference type="OrthoDB" id="7042322at2759"/>
<feature type="domain" description="Aminotransferase class I/classII large" evidence="8">
    <location>
        <begin position="43"/>
        <end position="399"/>
    </location>
</feature>
<name>A0A9J6CT77_POLVA</name>
<reference evidence="9" key="1">
    <citation type="submission" date="2021-03" db="EMBL/GenBank/DDBJ databases">
        <title>Chromosome level genome of the anhydrobiotic midge Polypedilum vanderplanki.</title>
        <authorList>
            <person name="Yoshida Y."/>
            <person name="Kikawada T."/>
            <person name="Gusev O."/>
        </authorList>
    </citation>
    <scope>NUCLEOTIDE SEQUENCE</scope>
    <source>
        <strain evidence="9">NIAS01</strain>
        <tissue evidence="9">Whole body or cell culture</tissue>
    </source>
</reference>
<comment type="function">
    <text evidence="6">Transaminase involved in tyrosine breakdown. Converts tyrosine to p-hydroxyphenylpyruvate.</text>
</comment>
<dbReference type="GO" id="GO:0004838">
    <property type="term" value="F:L-tyrosine-2-oxoglutarate transaminase activity"/>
    <property type="evidence" value="ECO:0007669"/>
    <property type="project" value="UniProtKB-UniRule"/>
</dbReference>
<comment type="similarity">
    <text evidence="2 6">Belongs to the class-I pyridoxal-phosphate-dependent aminotransferase family.</text>
</comment>
<dbReference type="CDD" id="cd00609">
    <property type="entry name" value="AAT_like"/>
    <property type="match status" value="1"/>
</dbReference>
<evidence type="ECO:0000256" key="2">
    <source>
        <dbReference type="ARBA" id="ARBA00007441"/>
    </source>
</evidence>
<evidence type="ECO:0000313" key="9">
    <source>
        <dbReference type="EMBL" id="KAG5684926.1"/>
    </source>
</evidence>
<feature type="modified residue" description="N6-(pyridoxal phosphate)lysine" evidence="7">
    <location>
        <position position="246"/>
    </location>
</feature>
<dbReference type="PANTHER" id="PTHR45744">
    <property type="entry name" value="TYROSINE AMINOTRANSFERASE"/>
    <property type="match status" value="1"/>
</dbReference>
<keyword evidence="5 6" id="KW-0663">Pyridoxal phosphate</keyword>
<dbReference type="SUPFAM" id="SSF53383">
    <property type="entry name" value="PLP-dependent transferases"/>
    <property type="match status" value="1"/>
</dbReference>
<dbReference type="GO" id="GO:0006572">
    <property type="term" value="P:L-tyrosine catabolic process"/>
    <property type="evidence" value="ECO:0007669"/>
    <property type="project" value="TreeGrafter"/>
</dbReference>
<dbReference type="PIRSF" id="PIRSF000517">
    <property type="entry name" value="Tyr_transaminase"/>
    <property type="match status" value="1"/>
</dbReference>
<evidence type="ECO:0000256" key="4">
    <source>
        <dbReference type="ARBA" id="ARBA00022679"/>
    </source>
</evidence>
<evidence type="ECO:0000256" key="3">
    <source>
        <dbReference type="ARBA" id="ARBA00022576"/>
    </source>
</evidence>
<dbReference type="PANTHER" id="PTHR45744:SF2">
    <property type="entry name" value="TYROSINE AMINOTRANSFERASE"/>
    <property type="match status" value="1"/>
</dbReference>
<dbReference type="EC" id="2.6.1.5" evidence="6"/>
<comment type="pathway">
    <text evidence="6">Amino-acid degradation; L-phenylalanine degradation; acetoacetate and fumarate from L-phenylalanine: step 2/6.</text>
</comment>
<dbReference type="GO" id="GO:0006559">
    <property type="term" value="P:L-phenylalanine catabolic process"/>
    <property type="evidence" value="ECO:0007669"/>
    <property type="project" value="UniProtKB-UniRule"/>
</dbReference>
<gene>
    <name evidence="9" type="ORF">PVAND_014134</name>
</gene>
<dbReference type="InterPro" id="IPR005958">
    <property type="entry name" value="TyrNic_aminoTrfase"/>
</dbReference>
<keyword evidence="3" id="KW-0032">Aminotransferase</keyword>
<comment type="catalytic activity">
    <reaction evidence="6">
        <text>L-tyrosine + 2-oxoglutarate = 3-(4-hydroxyphenyl)pyruvate + L-glutamate</text>
        <dbReference type="Rhea" id="RHEA:15093"/>
        <dbReference type="ChEBI" id="CHEBI:16810"/>
        <dbReference type="ChEBI" id="CHEBI:29985"/>
        <dbReference type="ChEBI" id="CHEBI:36242"/>
        <dbReference type="ChEBI" id="CHEBI:58315"/>
        <dbReference type="EC" id="2.6.1.5"/>
    </reaction>
</comment>
<dbReference type="GO" id="GO:0030170">
    <property type="term" value="F:pyridoxal phosphate binding"/>
    <property type="evidence" value="ECO:0007669"/>
    <property type="project" value="InterPro"/>
</dbReference>
<proteinExistence type="inferred from homology"/>
<keyword evidence="4" id="KW-0808">Transferase</keyword>
<dbReference type="AlphaFoldDB" id="A0A9J6CT77"/>
<dbReference type="InterPro" id="IPR004839">
    <property type="entry name" value="Aminotransferase_I/II_large"/>
</dbReference>
<dbReference type="InterPro" id="IPR015421">
    <property type="entry name" value="PyrdxlP-dep_Trfase_major"/>
</dbReference>